<dbReference type="OrthoDB" id="1600564at2759"/>
<dbReference type="Pfam" id="PF00657">
    <property type="entry name" value="Lipase_GDSL"/>
    <property type="match status" value="1"/>
</dbReference>
<comment type="similarity">
    <text evidence="1">Belongs to the 'GDSL' lipolytic enzyme family.</text>
</comment>
<keyword evidence="2" id="KW-0812">Transmembrane</keyword>
<name>A0A8T2UXF0_CERRI</name>
<dbReference type="AlphaFoldDB" id="A0A8T2UXF0"/>
<accession>A0A8T2UXF0</accession>
<keyword evidence="2" id="KW-1133">Transmembrane helix</keyword>
<comment type="caution">
    <text evidence="3">The sequence shown here is derived from an EMBL/GenBank/DDBJ whole genome shotgun (WGS) entry which is preliminary data.</text>
</comment>
<feature type="transmembrane region" description="Helical" evidence="2">
    <location>
        <begin position="12"/>
        <end position="36"/>
    </location>
</feature>
<sequence>MDPKNGSHISYACLRISCLQCLTFISLLLYISILLVRTVDAHEVSSRGEYGANTRSSKQKSVARRLKFRSMFALGDSITDTGNLLFIMQNQNSSPPVQGRPPYGETFFQRPTGRFSDGRLIVDFLAKELEASDYLAPSLILLNQSRPRQNGLSRKLVNFAVAGATALPAEYFNVTYNIVPYTYFSLNRQLEGITNETRHTLSRALVFVGEIGGNDYNYAFGNSIPLNEIFQLVPNVVSHIGRALELMILGGVKYVVVQNASPVGCIPLYRRMYQNATKDDNGCIQDLNNVLHLHNLLLSQLLNNLTTFFNASTKFVLWDTEKAFMEVFTNPYEYGFSYIERPCYNITDYFLNLNTNLTNVEPCVDPSVYISWDGPHQTEAMNNIMFDLFYKQGYATPFPNFLTTDAHVMA</sequence>
<dbReference type="InterPro" id="IPR008265">
    <property type="entry name" value="Lipase_GDSL_AS"/>
</dbReference>
<dbReference type="InterPro" id="IPR001087">
    <property type="entry name" value="GDSL"/>
</dbReference>
<dbReference type="PROSITE" id="PS01098">
    <property type="entry name" value="LIPASE_GDSL_SER"/>
    <property type="match status" value="1"/>
</dbReference>
<gene>
    <name evidence="3" type="ORF">KP509_04G081700</name>
</gene>
<dbReference type="InterPro" id="IPR036514">
    <property type="entry name" value="SGNH_hydro_sf"/>
</dbReference>
<dbReference type="PANTHER" id="PTHR22835:SF557">
    <property type="entry name" value="LIPASE_HYDROLASE FAMILY PROTEIN, PUTATIVE, EXPRESSED-RELATED"/>
    <property type="match status" value="1"/>
</dbReference>
<evidence type="ECO:0000313" key="3">
    <source>
        <dbReference type="EMBL" id="KAH7439912.1"/>
    </source>
</evidence>
<organism evidence="3 4">
    <name type="scientific">Ceratopteris richardii</name>
    <name type="common">Triangle waterfern</name>
    <dbReference type="NCBI Taxonomy" id="49495"/>
    <lineage>
        <taxon>Eukaryota</taxon>
        <taxon>Viridiplantae</taxon>
        <taxon>Streptophyta</taxon>
        <taxon>Embryophyta</taxon>
        <taxon>Tracheophyta</taxon>
        <taxon>Polypodiopsida</taxon>
        <taxon>Polypodiidae</taxon>
        <taxon>Polypodiales</taxon>
        <taxon>Pteridineae</taxon>
        <taxon>Pteridaceae</taxon>
        <taxon>Parkerioideae</taxon>
        <taxon>Ceratopteris</taxon>
    </lineage>
</organism>
<dbReference type="SUPFAM" id="SSF52266">
    <property type="entry name" value="SGNH hydrolase"/>
    <property type="match status" value="1"/>
</dbReference>
<evidence type="ECO:0008006" key="5">
    <source>
        <dbReference type="Google" id="ProtNLM"/>
    </source>
</evidence>
<proteinExistence type="inferred from homology"/>
<protein>
    <recommendedName>
        <fullName evidence="5">GDSL esterase/lipase</fullName>
    </recommendedName>
</protein>
<dbReference type="GO" id="GO:0016298">
    <property type="term" value="F:lipase activity"/>
    <property type="evidence" value="ECO:0007669"/>
    <property type="project" value="InterPro"/>
</dbReference>
<dbReference type="EMBL" id="CM035409">
    <property type="protein sequence ID" value="KAH7439912.1"/>
    <property type="molecule type" value="Genomic_DNA"/>
</dbReference>
<evidence type="ECO:0000256" key="2">
    <source>
        <dbReference type="SAM" id="Phobius"/>
    </source>
</evidence>
<keyword evidence="2" id="KW-0472">Membrane</keyword>
<dbReference type="GO" id="GO:0006629">
    <property type="term" value="P:lipid metabolic process"/>
    <property type="evidence" value="ECO:0007669"/>
    <property type="project" value="InterPro"/>
</dbReference>
<evidence type="ECO:0000256" key="1">
    <source>
        <dbReference type="ARBA" id="ARBA00008668"/>
    </source>
</evidence>
<dbReference type="Proteomes" id="UP000825935">
    <property type="component" value="Chromosome 4"/>
</dbReference>
<dbReference type="PANTHER" id="PTHR22835">
    <property type="entry name" value="ZINC FINGER FYVE DOMAIN CONTAINING PROTEIN"/>
    <property type="match status" value="1"/>
</dbReference>
<reference evidence="3" key="1">
    <citation type="submission" date="2021-08" db="EMBL/GenBank/DDBJ databases">
        <title>WGS assembly of Ceratopteris richardii.</title>
        <authorList>
            <person name="Marchant D.B."/>
            <person name="Chen G."/>
            <person name="Jenkins J."/>
            <person name="Shu S."/>
            <person name="Leebens-Mack J."/>
            <person name="Grimwood J."/>
            <person name="Schmutz J."/>
            <person name="Soltis P."/>
            <person name="Soltis D."/>
            <person name="Chen Z.-H."/>
        </authorList>
    </citation>
    <scope>NUCLEOTIDE SEQUENCE</scope>
    <source>
        <strain evidence="3">Whitten #5841</strain>
        <tissue evidence="3">Leaf</tissue>
    </source>
</reference>
<keyword evidence="4" id="KW-1185">Reference proteome</keyword>
<evidence type="ECO:0000313" key="4">
    <source>
        <dbReference type="Proteomes" id="UP000825935"/>
    </source>
</evidence>
<dbReference type="Gene3D" id="3.40.50.1110">
    <property type="entry name" value="SGNH hydrolase"/>
    <property type="match status" value="1"/>
</dbReference>